<dbReference type="InterPro" id="IPR052185">
    <property type="entry name" value="IPC_Synthase-Related"/>
</dbReference>
<evidence type="ECO:0000313" key="9">
    <source>
        <dbReference type="Proteomes" id="UP000077266"/>
    </source>
</evidence>
<feature type="transmembrane region" description="Helical" evidence="6">
    <location>
        <begin position="145"/>
        <end position="170"/>
    </location>
</feature>
<dbReference type="Proteomes" id="UP000077266">
    <property type="component" value="Unassembled WGS sequence"/>
</dbReference>
<dbReference type="Gene3D" id="1.20.144.10">
    <property type="entry name" value="Phosphatidic acid phosphatase type 2/haloperoxidase"/>
    <property type="match status" value="1"/>
</dbReference>
<dbReference type="GO" id="GO:0030148">
    <property type="term" value="P:sphingolipid biosynthetic process"/>
    <property type="evidence" value="ECO:0007669"/>
    <property type="project" value="TreeGrafter"/>
</dbReference>
<protein>
    <submittedName>
        <fullName evidence="8">PAP2-domain-containing protein</fullName>
    </submittedName>
</protein>
<feature type="transmembrane region" description="Helical" evidence="6">
    <location>
        <begin position="244"/>
        <end position="263"/>
    </location>
</feature>
<proteinExistence type="predicted"/>
<dbReference type="Pfam" id="PF14378">
    <property type="entry name" value="PAP2_3"/>
    <property type="match status" value="1"/>
</dbReference>
<evidence type="ECO:0000259" key="7">
    <source>
        <dbReference type="SMART" id="SM00014"/>
    </source>
</evidence>
<dbReference type="InterPro" id="IPR000326">
    <property type="entry name" value="PAP2/HPO"/>
</dbReference>
<dbReference type="GO" id="GO:0006676">
    <property type="term" value="P:mannosyl diphosphorylinositol ceramide metabolic process"/>
    <property type="evidence" value="ECO:0007669"/>
    <property type="project" value="TreeGrafter"/>
</dbReference>
<evidence type="ECO:0000256" key="4">
    <source>
        <dbReference type="ARBA" id="ARBA00023136"/>
    </source>
</evidence>
<keyword evidence="9" id="KW-1185">Reference proteome</keyword>
<dbReference type="GO" id="GO:0016020">
    <property type="term" value="C:membrane"/>
    <property type="evidence" value="ECO:0007669"/>
    <property type="project" value="UniProtKB-SubCell"/>
</dbReference>
<feature type="transmembrane region" description="Helical" evidence="6">
    <location>
        <begin position="182"/>
        <end position="203"/>
    </location>
</feature>
<name>A0A166BP95_EXIGL</name>
<keyword evidence="3 6" id="KW-1133">Transmembrane helix</keyword>
<feature type="domain" description="Phosphatidic acid phosphatase type 2/haloperoxidase" evidence="7">
    <location>
        <begin position="172"/>
        <end position="312"/>
    </location>
</feature>
<dbReference type="GO" id="GO:0070916">
    <property type="term" value="C:inositol phosphoceramide synthase complex"/>
    <property type="evidence" value="ECO:0007669"/>
    <property type="project" value="TreeGrafter"/>
</dbReference>
<dbReference type="CDD" id="cd03386">
    <property type="entry name" value="PAP2_Aur1_like"/>
    <property type="match status" value="1"/>
</dbReference>
<evidence type="ECO:0000256" key="2">
    <source>
        <dbReference type="ARBA" id="ARBA00022692"/>
    </source>
</evidence>
<dbReference type="InterPro" id="IPR026841">
    <property type="entry name" value="Aur1/Ipt1"/>
</dbReference>
<dbReference type="InParanoid" id="A0A166BP95"/>
<evidence type="ECO:0000313" key="8">
    <source>
        <dbReference type="EMBL" id="KZW02900.1"/>
    </source>
</evidence>
<gene>
    <name evidence="8" type="ORF">EXIGLDRAFT_829023</name>
</gene>
<organism evidence="8 9">
    <name type="scientific">Exidia glandulosa HHB12029</name>
    <dbReference type="NCBI Taxonomy" id="1314781"/>
    <lineage>
        <taxon>Eukaryota</taxon>
        <taxon>Fungi</taxon>
        <taxon>Dikarya</taxon>
        <taxon>Basidiomycota</taxon>
        <taxon>Agaricomycotina</taxon>
        <taxon>Agaricomycetes</taxon>
        <taxon>Auriculariales</taxon>
        <taxon>Exidiaceae</taxon>
        <taxon>Exidia</taxon>
    </lineage>
</organism>
<accession>A0A166BP95</accession>
<dbReference type="SMART" id="SM00014">
    <property type="entry name" value="acidPPc"/>
    <property type="match status" value="1"/>
</dbReference>
<feature type="transmembrane region" description="Helical" evidence="6">
    <location>
        <begin position="297"/>
        <end position="321"/>
    </location>
</feature>
<dbReference type="FunCoup" id="A0A166BP95">
    <property type="interactions" value="87"/>
</dbReference>
<dbReference type="STRING" id="1314781.A0A166BP95"/>
<dbReference type="OrthoDB" id="5784at2759"/>
<dbReference type="PANTHER" id="PTHR31310">
    <property type="match status" value="1"/>
</dbReference>
<evidence type="ECO:0000256" key="1">
    <source>
        <dbReference type="ARBA" id="ARBA00004141"/>
    </source>
</evidence>
<sequence>MATVTRALAVLWHTFVQKASALDLSLSPAKTLAKLRAHKLVLSDAIYVFHTLVAAFWLYLIPSLLLKLVIPIGFLTLLLIPLTSQFFLPATPILEWVLTWASSRYIPTEYRPAISVSLLPTLETVLYGANISDILTRFTHPILDIVAWIPYGVVHFGGPFVLSAFIWLFAPKGALRFWANAFGYMNFVGVVIQILLPCAAPWYEVIHGLTPANYSMKGSPGGLARIDALFGSTGYTVGFSNAPVVFGAFPSLHAACATIEALFVSHFFPQLRTVGWGYAGLLYWSTMYLTHHYLVDVVGGACLAIAFFYLFMPLELAAIAVPPQQPRSKYELYDIDVEEGPLARKDAFFRRPKSNTFSSTASSADEPLNSAAPLVGDADRDEGQPFSATSDPDEEGDMGAYREPTRAVPFLSRLTGGGGSRARGAYRKPTDAHKRTASIVSLIGPDERSADEGWGAWGIVPPRREPPAAV</sequence>
<reference evidence="8 9" key="1">
    <citation type="journal article" date="2016" name="Mol. Biol. Evol.">
        <title>Comparative Genomics of Early-Diverging Mushroom-Forming Fungi Provides Insights into the Origins of Lignocellulose Decay Capabilities.</title>
        <authorList>
            <person name="Nagy L.G."/>
            <person name="Riley R."/>
            <person name="Tritt A."/>
            <person name="Adam C."/>
            <person name="Daum C."/>
            <person name="Floudas D."/>
            <person name="Sun H."/>
            <person name="Yadav J.S."/>
            <person name="Pangilinan J."/>
            <person name="Larsson K.H."/>
            <person name="Matsuura K."/>
            <person name="Barry K."/>
            <person name="Labutti K."/>
            <person name="Kuo R."/>
            <person name="Ohm R.A."/>
            <person name="Bhattacharya S.S."/>
            <person name="Shirouzu T."/>
            <person name="Yoshinaga Y."/>
            <person name="Martin F.M."/>
            <person name="Grigoriev I.V."/>
            <person name="Hibbett D.S."/>
        </authorList>
    </citation>
    <scope>NUCLEOTIDE SEQUENCE [LARGE SCALE GENOMIC DNA]</scope>
    <source>
        <strain evidence="8 9">HHB12029</strain>
    </source>
</reference>
<dbReference type="EMBL" id="KV425886">
    <property type="protein sequence ID" value="KZW02900.1"/>
    <property type="molecule type" value="Genomic_DNA"/>
</dbReference>
<evidence type="ECO:0000256" key="6">
    <source>
        <dbReference type="SAM" id="Phobius"/>
    </source>
</evidence>
<evidence type="ECO:0000256" key="3">
    <source>
        <dbReference type="ARBA" id="ARBA00022989"/>
    </source>
</evidence>
<keyword evidence="4 6" id="KW-0472">Membrane</keyword>
<dbReference type="SUPFAM" id="SSF48317">
    <property type="entry name" value="Acid phosphatase/Vanadium-dependent haloperoxidase"/>
    <property type="match status" value="1"/>
</dbReference>
<dbReference type="PANTHER" id="PTHR31310:SF11">
    <property type="entry name" value="INOSITOL PHOSPHORYLCERAMIDE SYNTHASE CATALYTIC SUBUNIT AUR1"/>
    <property type="match status" value="1"/>
</dbReference>
<dbReference type="AlphaFoldDB" id="A0A166BP95"/>
<feature type="transmembrane region" description="Helical" evidence="6">
    <location>
        <begin position="68"/>
        <end position="88"/>
    </location>
</feature>
<feature type="region of interest" description="Disordered" evidence="5">
    <location>
        <begin position="356"/>
        <end position="470"/>
    </location>
</feature>
<comment type="subcellular location">
    <subcellularLocation>
        <location evidence="1">Membrane</location>
        <topology evidence="1">Multi-pass membrane protein</topology>
    </subcellularLocation>
</comment>
<keyword evidence="2 6" id="KW-0812">Transmembrane</keyword>
<evidence type="ECO:0000256" key="5">
    <source>
        <dbReference type="SAM" id="MobiDB-lite"/>
    </source>
</evidence>
<feature type="transmembrane region" description="Helical" evidence="6">
    <location>
        <begin position="45"/>
        <end position="61"/>
    </location>
</feature>
<dbReference type="InterPro" id="IPR036938">
    <property type="entry name" value="PAP2/HPO_sf"/>
</dbReference>